<keyword evidence="4" id="KW-0653">Protein transport</keyword>
<name>A0A8C4QE64_EPTBU</name>
<dbReference type="GO" id="GO:0036089">
    <property type="term" value="P:cleavage furrow formation"/>
    <property type="evidence" value="ECO:0007669"/>
    <property type="project" value="TreeGrafter"/>
</dbReference>
<dbReference type="GeneTree" id="ENSGT00940000157724"/>
<keyword evidence="5" id="KW-0472">Membrane</keyword>
<dbReference type="SMART" id="SM00312">
    <property type="entry name" value="PX"/>
    <property type="match status" value="1"/>
</dbReference>
<evidence type="ECO:0000256" key="3">
    <source>
        <dbReference type="ARBA" id="ARBA00022443"/>
    </source>
</evidence>
<dbReference type="PROSITE" id="PS50002">
    <property type="entry name" value="SH3"/>
    <property type="match status" value="1"/>
</dbReference>
<dbReference type="InterPro" id="IPR036028">
    <property type="entry name" value="SH3-like_dom_sf"/>
</dbReference>
<evidence type="ECO:0000256" key="5">
    <source>
        <dbReference type="ARBA" id="ARBA00023136"/>
    </source>
</evidence>
<dbReference type="GO" id="GO:0016197">
    <property type="term" value="P:endosomal transport"/>
    <property type="evidence" value="ECO:0007669"/>
    <property type="project" value="TreeGrafter"/>
</dbReference>
<dbReference type="Pfam" id="PF14604">
    <property type="entry name" value="SH3_9"/>
    <property type="match status" value="1"/>
</dbReference>
<feature type="domain" description="PX" evidence="9">
    <location>
        <begin position="146"/>
        <end position="256"/>
    </location>
</feature>
<dbReference type="GO" id="GO:0005886">
    <property type="term" value="C:plasma membrane"/>
    <property type="evidence" value="ECO:0007669"/>
    <property type="project" value="TreeGrafter"/>
</dbReference>
<dbReference type="Pfam" id="PF10456">
    <property type="entry name" value="BAR_3_WASP_bdg"/>
    <property type="match status" value="1"/>
</dbReference>
<dbReference type="SUPFAM" id="SSF50044">
    <property type="entry name" value="SH3-domain"/>
    <property type="match status" value="1"/>
</dbReference>
<dbReference type="Ensembl" id="ENSEBUT00000014097.1">
    <property type="protein sequence ID" value="ENSEBUP00000013521.1"/>
    <property type="gene ID" value="ENSEBUG00000008541.1"/>
</dbReference>
<dbReference type="PANTHER" id="PTHR45827">
    <property type="entry name" value="SORTING NEXIN"/>
    <property type="match status" value="1"/>
</dbReference>
<feature type="domain" description="SH3" evidence="8">
    <location>
        <begin position="7"/>
        <end position="68"/>
    </location>
</feature>
<dbReference type="PANTHER" id="PTHR45827:SF1">
    <property type="entry name" value="SORTING NEXIN"/>
    <property type="match status" value="1"/>
</dbReference>
<keyword evidence="6" id="KW-0968">Cytoplasmic vesicle</keyword>
<sequence length="491" mass="55033">MKSSAHTASRAAKALYDFHSENPAEISIYENERVAVLNDAVGDGWVEGINSRGERGLFPATYVEFSGHESVASAGTPGWPSTERVDDQEDWDADWDDSSSTAGSSVCAAANGLPYALGDGASVLGDKNQIVEGVRGPEWQENPRPFTCSVEEPTKQTKFKGMKSFIAYRLTPSFTHVSVSRRYKQFDWLQTRLQHKFPVLSVPQLPEKQATGRFEDEFVRKRRRGLVLWTCYLTAHPVLSRSDAFQHFITCTDERAWKLGKRRAERDQTVGPNVYLCFAPPPGSHLDLDDVELRADSFRTFAKKMDESVTLLGTVGSELARRHASDYRRDFTRLGSVCESLSQAFELDERRGPDALSRAMAGTGAAYVALGEMWAQQAQHDMHPLLDVGALYQGLLSNFPEILQAQKSAVVKVRESQKASDEGKMELAQLAALRSRTNILSLATQAEFNHFQHMRAQDFRQIMQVFLQAQIAFHQAITRRLQEALSMYEDI</sequence>
<evidence type="ECO:0000256" key="6">
    <source>
        <dbReference type="ARBA" id="ARBA00023329"/>
    </source>
</evidence>
<evidence type="ECO:0000256" key="4">
    <source>
        <dbReference type="ARBA" id="ARBA00022927"/>
    </source>
</evidence>
<comment type="similarity">
    <text evidence="2">Belongs to the sorting nexin family.</text>
</comment>
<dbReference type="GO" id="GO:0015031">
    <property type="term" value="P:protein transport"/>
    <property type="evidence" value="ECO:0007669"/>
    <property type="project" value="UniProtKB-KW"/>
</dbReference>
<keyword evidence="3 7" id="KW-0728">SH3 domain</keyword>
<dbReference type="InterPro" id="IPR001683">
    <property type="entry name" value="PX_dom"/>
</dbReference>
<dbReference type="Proteomes" id="UP000694388">
    <property type="component" value="Unplaced"/>
</dbReference>
<dbReference type="OMA" id="TENRIIC"/>
<dbReference type="SUPFAM" id="SSF64268">
    <property type="entry name" value="PX domain"/>
    <property type="match status" value="1"/>
</dbReference>
<dbReference type="GO" id="GO:0097320">
    <property type="term" value="P:plasma membrane tubulation"/>
    <property type="evidence" value="ECO:0007669"/>
    <property type="project" value="TreeGrafter"/>
</dbReference>
<accession>A0A8C4QE64</accession>
<dbReference type="GO" id="GO:0035091">
    <property type="term" value="F:phosphatidylinositol binding"/>
    <property type="evidence" value="ECO:0007669"/>
    <property type="project" value="InterPro"/>
</dbReference>
<comment type="subcellular location">
    <subcellularLocation>
        <location evidence="1">Cytoplasmic vesicle membrane</location>
    </subcellularLocation>
</comment>
<dbReference type="InterPro" id="IPR019497">
    <property type="entry name" value="Sorting_nexin_WASP-bd-dom"/>
</dbReference>
<dbReference type="Gene3D" id="1.20.1270.60">
    <property type="entry name" value="Arfaptin homology (AH) domain/BAR domain"/>
    <property type="match status" value="1"/>
</dbReference>
<evidence type="ECO:0000256" key="1">
    <source>
        <dbReference type="ARBA" id="ARBA00004156"/>
    </source>
</evidence>
<organism evidence="10 11">
    <name type="scientific">Eptatretus burgeri</name>
    <name type="common">Inshore hagfish</name>
    <dbReference type="NCBI Taxonomy" id="7764"/>
    <lineage>
        <taxon>Eukaryota</taxon>
        <taxon>Metazoa</taxon>
        <taxon>Chordata</taxon>
        <taxon>Craniata</taxon>
        <taxon>Vertebrata</taxon>
        <taxon>Cyclostomata</taxon>
        <taxon>Myxini</taxon>
        <taxon>Myxiniformes</taxon>
        <taxon>Myxinidae</taxon>
        <taxon>Eptatretinae</taxon>
        <taxon>Eptatretus</taxon>
    </lineage>
</organism>
<keyword evidence="4" id="KW-0813">Transport</keyword>
<dbReference type="GO" id="GO:0030659">
    <property type="term" value="C:cytoplasmic vesicle membrane"/>
    <property type="evidence" value="ECO:0007669"/>
    <property type="project" value="UniProtKB-SubCell"/>
</dbReference>
<reference evidence="10" key="2">
    <citation type="submission" date="2025-09" db="UniProtKB">
        <authorList>
            <consortium name="Ensembl"/>
        </authorList>
    </citation>
    <scope>IDENTIFICATION</scope>
</reference>
<proteinExistence type="inferred from homology"/>
<dbReference type="Pfam" id="PF00787">
    <property type="entry name" value="PX"/>
    <property type="match status" value="1"/>
</dbReference>
<dbReference type="PROSITE" id="PS50195">
    <property type="entry name" value="PX"/>
    <property type="match status" value="1"/>
</dbReference>
<dbReference type="FunFam" id="3.30.1520.10:FF:000004">
    <property type="entry name" value="Sorting nexin"/>
    <property type="match status" value="1"/>
</dbReference>
<dbReference type="InterPro" id="IPR036871">
    <property type="entry name" value="PX_dom_sf"/>
</dbReference>
<evidence type="ECO:0000256" key="7">
    <source>
        <dbReference type="PROSITE-ProRule" id="PRU00192"/>
    </source>
</evidence>
<dbReference type="InterPro" id="IPR027267">
    <property type="entry name" value="AH/BAR_dom_sf"/>
</dbReference>
<evidence type="ECO:0000313" key="10">
    <source>
        <dbReference type="Ensembl" id="ENSEBUP00000013521.1"/>
    </source>
</evidence>
<dbReference type="AlphaFoldDB" id="A0A8C4QE64"/>
<dbReference type="Gene3D" id="3.30.1520.10">
    <property type="entry name" value="Phox-like domain"/>
    <property type="match status" value="1"/>
</dbReference>
<evidence type="ECO:0000313" key="11">
    <source>
        <dbReference type="Proteomes" id="UP000694388"/>
    </source>
</evidence>
<dbReference type="Gene3D" id="2.30.30.40">
    <property type="entry name" value="SH3 Domains"/>
    <property type="match status" value="1"/>
</dbReference>
<evidence type="ECO:0000256" key="2">
    <source>
        <dbReference type="ARBA" id="ARBA00010883"/>
    </source>
</evidence>
<keyword evidence="11" id="KW-1185">Reference proteome</keyword>
<evidence type="ECO:0000259" key="9">
    <source>
        <dbReference type="PROSITE" id="PS50195"/>
    </source>
</evidence>
<dbReference type="SMART" id="SM00326">
    <property type="entry name" value="SH3"/>
    <property type="match status" value="1"/>
</dbReference>
<dbReference type="InterPro" id="IPR001452">
    <property type="entry name" value="SH3_domain"/>
</dbReference>
<reference evidence="10" key="1">
    <citation type="submission" date="2025-08" db="UniProtKB">
        <authorList>
            <consortium name="Ensembl"/>
        </authorList>
    </citation>
    <scope>IDENTIFICATION</scope>
</reference>
<protein>
    <submittedName>
        <fullName evidence="10">Sorting nexin 18</fullName>
    </submittedName>
</protein>
<evidence type="ECO:0000259" key="8">
    <source>
        <dbReference type="PROSITE" id="PS50002"/>
    </source>
</evidence>
<dbReference type="GO" id="GO:0006897">
    <property type="term" value="P:endocytosis"/>
    <property type="evidence" value="ECO:0007669"/>
    <property type="project" value="TreeGrafter"/>
</dbReference>